<dbReference type="Gene3D" id="3.60.15.10">
    <property type="entry name" value="Ribonuclease Z/Hydroxyacylglutathione hydrolase-like"/>
    <property type="match status" value="1"/>
</dbReference>
<dbReference type="CDD" id="cd07723">
    <property type="entry name" value="hydroxyacylglutathione_hydrolase_MBL-fold"/>
    <property type="match status" value="1"/>
</dbReference>
<dbReference type="PIRSF" id="PIRSF005457">
    <property type="entry name" value="Glx"/>
    <property type="match status" value="1"/>
</dbReference>
<keyword evidence="8" id="KW-0862">Zinc</keyword>
<evidence type="ECO:0000256" key="3">
    <source>
        <dbReference type="ARBA" id="ARBA00004963"/>
    </source>
</evidence>
<comment type="pathway">
    <text evidence="3">Secondary metabolite metabolism; methylglyoxal degradation; (R)-lactate from methylglyoxal: step 2/2.</text>
</comment>
<comment type="similarity">
    <text evidence="4">Belongs to the metallo-beta-lactamase superfamily. Glyoxalase II family.</text>
</comment>
<evidence type="ECO:0000256" key="1">
    <source>
        <dbReference type="ARBA" id="ARBA00001623"/>
    </source>
</evidence>
<protein>
    <recommendedName>
        <fullName evidence="5">hydroxyacylglutathione hydrolase</fullName>
        <ecNumber evidence="5">3.1.2.6</ecNumber>
    </recommendedName>
    <alternativeName>
        <fullName evidence="9">Glyoxalase II</fullName>
    </alternativeName>
</protein>
<dbReference type="InterPro" id="IPR036866">
    <property type="entry name" value="RibonucZ/Hydroxyglut_hydro"/>
</dbReference>
<evidence type="ECO:0000256" key="4">
    <source>
        <dbReference type="ARBA" id="ARBA00006759"/>
    </source>
</evidence>
<dbReference type="InterPro" id="IPR017782">
    <property type="entry name" value="Hydroxyacylglutathione_Hdrlase"/>
</dbReference>
<dbReference type="Pfam" id="PF00753">
    <property type="entry name" value="Lactamase_B"/>
    <property type="match status" value="1"/>
</dbReference>
<dbReference type="FunFam" id="3.60.15.10:FF:000019">
    <property type="entry name" value="Hydroxyacylglutathione hydrolase, mitochondrial"/>
    <property type="match status" value="1"/>
</dbReference>
<dbReference type="NCBIfam" id="TIGR03413">
    <property type="entry name" value="GSH_gloB"/>
    <property type="match status" value="1"/>
</dbReference>
<name>A0A183DX63_9BILA</name>
<dbReference type="PANTHER" id="PTHR11935">
    <property type="entry name" value="BETA LACTAMASE DOMAIN"/>
    <property type="match status" value="1"/>
</dbReference>
<evidence type="ECO:0000313" key="11">
    <source>
        <dbReference type="EMBL" id="VDN22022.1"/>
    </source>
</evidence>
<evidence type="ECO:0000256" key="7">
    <source>
        <dbReference type="ARBA" id="ARBA00022801"/>
    </source>
</evidence>
<comment type="cofactor">
    <cofactor evidence="2">
        <name>Zn(2+)</name>
        <dbReference type="ChEBI" id="CHEBI:29105"/>
    </cofactor>
</comment>
<evidence type="ECO:0000256" key="2">
    <source>
        <dbReference type="ARBA" id="ARBA00001947"/>
    </source>
</evidence>
<dbReference type="InterPro" id="IPR032282">
    <property type="entry name" value="HAGH_C"/>
</dbReference>
<proteinExistence type="inferred from homology"/>
<dbReference type="Pfam" id="PF16123">
    <property type="entry name" value="HAGH_C"/>
    <property type="match status" value="1"/>
</dbReference>
<keyword evidence="7" id="KW-0378">Hydrolase</keyword>
<dbReference type="GO" id="GO:0019243">
    <property type="term" value="P:methylglyoxal catabolic process to D-lactate via S-lactoyl-glutathione"/>
    <property type="evidence" value="ECO:0007669"/>
    <property type="project" value="InterPro"/>
</dbReference>
<evidence type="ECO:0000313" key="12">
    <source>
        <dbReference type="Proteomes" id="UP000271098"/>
    </source>
</evidence>
<reference evidence="11 12" key="2">
    <citation type="submission" date="2018-11" db="EMBL/GenBank/DDBJ databases">
        <authorList>
            <consortium name="Pathogen Informatics"/>
        </authorList>
    </citation>
    <scope>NUCLEOTIDE SEQUENCE [LARGE SCALE GENOMIC DNA]</scope>
</reference>
<dbReference type="PANTHER" id="PTHR11935:SF94">
    <property type="entry name" value="TENZING NORGAY, ISOFORM C"/>
    <property type="match status" value="1"/>
</dbReference>
<evidence type="ECO:0000313" key="13">
    <source>
        <dbReference type="WBParaSite" id="GPUH_0001331901-mRNA-1"/>
    </source>
</evidence>
<dbReference type="InterPro" id="IPR035680">
    <property type="entry name" value="Clx_II_MBL"/>
</dbReference>
<evidence type="ECO:0000256" key="6">
    <source>
        <dbReference type="ARBA" id="ARBA00022723"/>
    </source>
</evidence>
<gene>
    <name evidence="11" type="ORF">GPUH_LOCUS13305</name>
</gene>
<evidence type="ECO:0000256" key="5">
    <source>
        <dbReference type="ARBA" id="ARBA00011917"/>
    </source>
</evidence>
<dbReference type="Proteomes" id="UP000271098">
    <property type="component" value="Unassembled WGS sequence"/>
</dbReference>
<keyword evidence="6" id="KW-0479">Metal-binding</keyword>
<dbReference type="EMBL" id="UYRT01080096">
    <property type="protein sequence ID" value="VDN22022.1"/>
    <property type="molecule type" value="Genomic_DNA"/>
</dbReference>
<dbReference type="InterPro" id="IPR001279">
    <property type="entry name" value="Metallo-B-lactamas"/>
</dbReference>
<keyword evidence="12" id="KW-1185">Reference proteome</keyword>
<accession>A0A183DX63</accession>
<dbReference type="OrthoDB" id="515692at2759"/>
<dbReference type="GO" id="GO:0046872">
    <property type="term" value="F:metal ion binding"/>
    <property type="evidence" value="ECO:0007669"/>
    <property type="project" value="UniProtKB-KW"/>
</dbReference>
<dbReference type="EC" id="3.1.2.6" evidence="5"/>
<dbReference type="SUPFAM" id="SSF56281">
    <property type="entry name" value="Metallo-hydrolase/oxidoreductase"/>
    <property type="match status" value="1"/>
</dbReference>
<feature type="domain" description="Metallo-beta-lactamase" evidence="10">
    <location>
        <begin position="31"/>
        <end position="191"/>
    </location>
</feature>
<sequence>MNHLLLSLVRKFSVSRTIRAMKVIPIPALSDNYMYLLVDEKTSQAAVVDPVNLHSINAAVKAAGVTLTSSLVTHHHWDHASATEEISNAYNKLIIYGGDKRIGALTNEVRDGDTFKVGELDVKCLHTPCHTTGSTCYYVTDGSADKAVFTGDTLFIAGCGRFFEGNATQMDSALNEKLASLPDDTKVYCGHEYTVDNLKFAASVEPKNEEVKKKLAWAQERRRLGEYTVPSTIGDEKLFNPFMRVRISEELRNVANSTDPVTVMAKIRSMKNSFRP</sequence>
<organism evidence="13">
    <name type="scientific">Gongylonema pulchrum</name>
    <dbReference type="NCBI Taxonomy" id="637853"/>
    <lineage>
        <taxon>Eukaryota</taxon>
        <taxon>Metazoa</taxon>
        <taxon>Ecdysozoa</taxon>
        <taxon>Nematoda</taxon>
        <taxon>Chromadorea</taxon>
        <taxon>Rhabditida</taxon>
        <taxon>Spirurina</taxon>
        <taxon>Spiruromorpha</taxon>
        <taxon>Spiruroidea</taxon>
        <taxon>Gongylonematidae</taxon>
        <taxon>Gongylonema</taxon>
    </lineage>
</organism>
<evidence type="ECO:0000256" key="9">
    <source>
        <dbReference type="ARBA" id="ARBA00031044"/>
    </source>
</evidence>
<evidence type="ECO:0000259" key="10">
    <source>
        <dbReference type="SMART" id="SM00849"/>
    </source>
</evidence>
<dbReference type="WBParaSite" id="GPUH_0001331901-mRNA-1">
    <property type="protein sequence ID" value="GPUH_0001331901-mRNA-1"/>
    <property type="gene ID" value="GPUH_0001331901"/>
</dbReference>
<dbReference type="AlphaFoldDB" id="A0A183DX63"/>
<dbReference type="HAMAP" id="MF_01374">
    <property type="entry name" value="Glyoxalase_2"/>
    <property type="match status" value="1"/>
</dbReference>
<reference evidence="13" key="1">
    <citation type="submission" date="2016-06" db="UniProtKB">
        <authorList>
            <consortium name="WormBaseParasite"/>
        </authorList>
    </citation>
    <scope>IDENTIFICATION</scope>
</reference>
<dbReference type="SMART" id="SM00849">
    <property type="entry name" value="Lactamase_B"/>
    <property type="match status" value="1"/>
</dbReference>
<evidence type="ECO:0000256" key="8">
    <source>
        <dbReference type="ARBA" id="ARBA00022833"/>
    </source>
</evidence>
<dbReference type="GO" id="GO:0004416">
    <property type="term" value="F:hydroxyacylglutathione hydrolase activity"/>
    <property type="evidence" value="ECO:0007669"/>
    <property type="project" value="UniProtKB-EC"/>
</dbReference>
<comment type="catalytic activity">
    <reaction evidence="1">
        <text>an S-(2-hydroxyacyl)glutathione + H2O = a 2-hydroxy carboxylate + glutathione + H(+)</text>
        <dbReference type="Rhea" id="RHEA:21864"/>
        <dbReference type="ChEBI" id="CHEBI:15377"/>
        <dbReference type="ChEBI" id="CHEBI:15378"/>
        <dbReference type="ChEBI" id="CHEBI:57925"/>
        <dbReference type="ChEBI" id="CHEBI:58896"/>
        <dbReference type="ChEBI" id="CHEBI:71261"/>
        <dbReference type="EC" id="3.1.2.6"/>
    </reaction>
</comment>